<feature type="domain" description="Reverse transcriptase" evidence="2">
    <location>
        <begin position="1"/>
        <end position="391"/>
    </location>
</feature>
<dbReference type="PANTHER" id="PTHR34047">
    <property type="entry name" value="NUCLEAR INTRON MATURASE 1, MITOCHONDRIAL-RELATED"/>
    <property type="match status" value="1"/>
</dbReference>
<keyword evidence="4" id="KW-1185">Reference proteome</keyword>
<dbReference type="AlphaFoldDB" id="A0A327VZS9"/>
<evidence type="ECO:0000259" key="2">
    <source>
        <dbReference type="PROSITE" id="PS50878"/>
    </source>
</evidence>
<evidence type="ECO:0000256" key="1">
    <source>
        <dbReference type="ARBA" id="ARBA00034120"/>
    </source>
</evidence>
<dbReference type="GO" id="GO:0003964">
    <property type="term" value="F:RNA-directed DNA polymerase activity"/>
    <property type="evidence" value="ECO:0007669"/>
    <property type="project" value="UniProtKB-KW"/>
</dbReference>
<dbReference type="Proteomes" id="UP000249819">
    <property type="component" value="Unassembled WGS sequence"/>
</dbReference>
<keyword evidence="3" id="KW-0548">Nucleotidyltransferase</keyword>
<dbReference type="SUPFAM" id="SSF56672">
    <property type="entry name" value="DNA/RNA polymerases"/>
    <property type="match status" value="1"/>
</dbReference>
<dbReference type="OrthoDB" id="9780724at2"/>
<comment type="similarity">
    <text evidence="1">Belongs to the bacterial reverse transcriptase family.</text>
</comment>
<dbReference type="EMBL" id="QLMA01000005">
    <property type="protein sequence ID" value="RAJ80264.1"/>
    <property type="molecule type" value="Genomic_DNA"/>
</dbReference>
<name>A0A327VZS9_9BACT</name>
<organism evidence="3 4">
    <name type="scientific">Chitinophaga dinghuensis</name>
    <dbReference type="NCBI Taxonomy" id="1539050"/>
    <lineage>
        <taxon>Bacteria</taxon>
        <taxon>Pseudomonadati</taxon>
        <taxon>Bacteroidota</taxon>
        <taxon>Chitinophagia</taxon>
        <taxon>Chitinophagales</taxon>
        <taxon>Chitinophagaceae</taxon>
        <taxon>Chitinophaga</taxon>
    </lineage>
</organism>
<sequence>MENSKPEWLKAKGYLHLTAQIDVNKGAKKIIDRIQAPSFIKKYSFYPLIHTVIKERRYKKDNNGKRCHKYKKGNVVKRTAKSRPLHYATHMDAIIFGYYASLIQEKYELSLSKSTELNSSVTAYRKIPTEVPGKYKGTIHFAKEVFDEVRIKTKEWGECAVLAFDIESFFSTLNHDRLEKAWKDLFHFEELRADHKKVFQATTKFSYVLLKDLKKIQNKSSSNPKTFNEKRLAKIRNHFGKFSFFESNKEFREAIKTRLLPIYKNNFRDKGTKEVIGIPQGLPISAVLANLYLLEFDKRIVEEAVMGLGAFYRRYSDDIIVICPVETIEKIKDLVKKSLSECLVNLSLPKTEVFKYTLFSTNELKNNILCSKIKDGQVTPNSRLTYLGFEFDGNRTFIKSANLSRFYRRMMRAVRSKARLAIKLAEPGVKPVIFIRQLYDLYSKYPLTQKVREKKYKKLVRNGLGEYRMVVEKRKRDRIPEDTKDTLNTYESRKDNKRMAKSNYWTYVDRASEIMQEPAISKQLKNQTKILTKAIAFRLKLK</sequence>
<protein>
    <submittedName>
        <fullName evidence="3">Reverse transcriptase (RNA-dependent DNA polymerase)</fullName>
    </submittedName>
</protein>
<dbReference type="PROSITE" id="PS50878">
    <property type="entry name" value="RT_POL"/>
    <property type="match status" value="1"/>
</dbReference>
<dbReference type="InterPro" id="IPR000477">
    <property type="entry name" value="RT_dom"/>
</dbReference>
<evidence type="ECO:0000313" key="3">
    <source>
        <dbReference type="EMBL" id="RAJ80264.1"/>
    </source>
</evidence>
<dbReference type="Pfam" id="PF00078">
    <property type="entry name" value="RVT_1"/>
    <property type="match status" value="1"/>
</dbReference>
<evidence type="ECO:0000313" key="4">
    <source>
        <dbReference type="Proteomes" id="UP000249819"/>
    </source>
</evidence>
<dbReference type="InterPro" id="IPR043502">
    <property type="entry name" value="DNA/RNA_pol_sf"/>
</dbReference>
<proteinExistence type="inferred from homology"/>
<comment type="caution">
    <text evidence="3">The sequence shown here is derived from an EMBL/GenBank/DDBJ whole genome shotgun (WGS) entry which is preliminary data.</text>
</comment>
<reference evidence="3 4" key="1">
    <citation type="submission" date="2018-06" db="EMBL/GenBank/DDBJ databases">
        <title>Genomic Encyclopedia of Archaeal and Bacterial Type Strains, Phase II (KMG-II): from individual species to whole genera.</title>
        <authorList>
            <person name="Goeker M."/>
        </authorList>
    </citation>
    <scope>NUCLEOTIDE SEQUENCE [LARGE SCALE GENOMIC DNA]</scope>
    <source>
        <strain evidence="3 4">DSM 29821</strain>
    </source>
</reference>
<dbReference type="PANTHER" id="PTHR34047:SF8">
    <property type="entry name" value="PROTEIN YKFC"/>
    <property type="match status" value="1"/>
</dbReference>
<dbReference type="InterPro" id="IPR051083">
    <property type="entry name" value="GrpII_Intron_Splice-Mob/Def"/>
</dbReference>
<keyword evidence="3" id="KW-0808">Transferase</keyword>
<dbReference type="RefSeq" id="WP_111593269.1">
    <property type="nucleotide sequence ID" value="NZ_QLMA01000005.1"/>
</dbReference>
<keyword evidence="3" id="KW-0695">RNA-directed DNA polymerase</keyword>
<gene>
    <name evidence="3" type="ORF">CLV59_105372</name>
</gene>
<accession>A0A327VZS9</accession>